<dbReference type="EMBL" id="CAEZTS010000038">
    <property type="protein sequence ID" value="CAB4574527.1"/>
    <property type="molecule type" value="Genomic_DNA"/>
</dbReference>
<feature type="region of interest" description="Disordered" evidence="1">
    <location>
        <begin position="59"/>
        <end position="102"/>
    </location>
</feature>
<name>A0A6J6EEM1_9ZZZZ</name>
<organism evidence="2">
    <name type="scientific">freshwater metagenome</name>
    <dbReference type="NCBI Taxonomy" id="449393"/>
    <lineage>
        <taxon>unclassified sequences</taxon>
        <taxon>metagenomes</taxon>
        <taxon>ecological metagenomes</taxon>
    </lineage>
</organism>
<gene>
    <name evidence="2" type="ORF">UFOPK1722_00602</name>
</gene>
<accession>A0A6J6EEM1</accession>
<sequence length="102" mass="11380">MRDDEHDDEPISPALSSESQMIERARRRYGSVGAIIASGMLGVDKLLGRRPKEEIPSIWEASGEPGDIDGDGIRIDLDDDTAVESHPNRDAARTRRIRKRRA</sequence>
<reference evidence="2" key="1">
    <citation type="submission" date="2020-05" db="EMBL/GenBank/DDBJ databases">
        <authorList>
            <person name="Chiriac C."/>
            <person name="Salcher M."/>
            <person name="Ghai R."/>
            <person name="Kavagutti S V."/>
        </authorList>
    </citation>
    <scope>NUCLEOTIDE SEQUENCE</scope>
</reference>
<evidence type="ECO:0000256" key="1">
    <source>
        <dbReference type="SAM" id="MobiDB-lite"/>
    </source>
</evidence>
<feature type="region of interest" description="Disordered" evidence="1">
    <location>
        <begin position="1"/>
        <end position="22"/>
    </location>
</feature>
<feature type="compositionally biased region" description="Acidic residues" evidence="1">
    <location>
        <begin position="1"/>
        <end position="10"/>
    </location>
</feature>
<proteinExistence type="predicted"/>
<evidence type="ECO:0000313" key="2">
    <source>
        <dbReference type="EMBL" id="CAB4574527.1"/>
    </source>
</evidence>
<protein>
    <submittedName>
        <fullName evidence="2">Unannotated protein</fullName>
    </submittedName>
</protein>
<dbReference type="AlphaFoldDB" id="A0A6J6EEM1"/>